<evidence type="ECO:0000256" key="5">
    <source>
        <dbReference type="ARBA" id="ARBA00010485"/>
    </source>
</evidence>
<dbReference type="InterPro" id="IPR036635">
    <property type="entry name" value="MurB_C_sf"/>
</dbReference>
<evidence type="ECO:0000256" key="8">
    <source>
        <dbReference type="ARBA" id="ARBA00022630"/>
    </source>
</evidence>
<dbReference type="InterPro" id="IPR006094">
    <property type="entry name" value="Oxid_FAD_bind_N"/>
</dbReference>
<evidence type="ECO:0000256" key="4">
    <source>
        <dbReference type="ARBA" id="ARBA00004752"/>
    </source>
</evidence>
<dbReference type="EC" id="1.3.1.98" evidence="17"/>
<dbReference type="Gene3D" id="3.90.78.10">
    <property type="entry name" value="UDP-N-acetylenolpyruvoylglucosamine reductase, C-terminal domain"/>
    <property type="match status" value="1"/>
</dbReference>
<dbReference type="AlphaFoldDB" id="A0A1H5C161"/>
<evidence type="ECO:0000256" key="17">
    <source>
        <dbReference type="HAMAP-Rule" id="MF_00037"/>
    </source>
</evidence>
<comment type="pathway">
    <text evidence="4 17">Cell wall biogenesis; peptidoglycan biosynthesis.</text>
</comment>
<keyword evidence="14 17" id="KW-0131">Cell cycle</keyword>
<feature type="active site" evidence="17">
    <location>
        <position position="376"/>
    </location>
</feature>
<dbReference type="PANTHER" id="PTHR21071:SF4">
    <property type="entry name" value="UDP-N-ACETYLENOLPYRUVOYLGLUCOSAMINE REDUCTASE"/>
    <property type="match status" value="1"/>
</dbReference>
<sequence length="384" mass="39849">MNLADTSGAQDAEACVEWSLMTPQPPTTGTALPRLADLTTFRVGGPAAQFVDAASEEELVQTIAAADRAGEPLLVLGGGSNMLVADEGFAGVVVRDARRGITVESQDSCGGAAVRVTAGQPWDDVVLRAVAEGWRGIEALSGIPGSTGATPVQNVGAYGQEVAEVISTVRTWDRAAGKVRTLARSELGFGYRSSVLKDSFGDDGTGTSWRPTPRYVVLDVGFQFALADTSAPVRYPELASALGVSLGERAASAEVRDAVLSLRQGKGMVLDEADHDTWSAGSFFTNPVLSADRAARLPADAPRFPAGEQVKTSAAWLISRAGFAKGYGSPGPAALSTKHVLALTNTGGATAAELLALAREVRDGVRNRFDIVLAPEPVLVGTSL</sequence>
<evidence type="ECO:0000313" key="19">
    <source>
        <dbReference type="EMBL" id="SED60201.1"/>
    </source>
</evidence>
<comment type="similarity">
    <text evidence="5 17">Belongs to the MurB family.</text>
</comment>
<gene>
    <name evidence="17" type="primary">murB</name>
    <name evidence="19" type="ORF">SAMN04488554_0242</name>
</gene>
<dbReference type="GO" id="GO:0009252">
    <property type="term" value="P:peptidoglycan biosynthetic process"/>
    <property type="evidence" value="ECO:0007669"/>
    <property type="project" value="UniProtKB-UniRule"/>
</dbReference>
<dbReference type="GO" id="GO:0051301">
    <property type="term" value="P:cell division"/>
    <property type="evidence" value="ECO:0007669"/>
    <property type="project" value="UniProtKB-KW"/>
</dbReference>
<comment type="cofactor">
    <cofactor evidence="1 17">
        <name>FAD</name>
        <dbReference type="ChEBI" id="CHEBI:57692"/>
    </cofactor>
</comment>
<dbReference type="PROSITE" id="PS51387">
    <property type="entry name" value="FAD_PCMH"/>
    <property type="match status" value="1"/>
</dbReference>
<dbReference type="Gene3D" id="3.30.465.10">
    <property type="match status" value="1"/>
</dbReference>
<evidence type="ECO:0000256" key="12">
    <source>
        <dbReference type="ARBA" id="ARBA00022984"/>
    </source>
</evidence>
<evidence type="ECO:0000256" key="13">
    <source>
        <dbReference type="ARBA" id="ARBA00023002"/>
    </source>
</evidence>
<dbReference type="Gene3D" id="3.30.43.10">
    <property type="entry name" value="Uridine Diphospho-n-acetylenolpyruvylglucosamine Reductase, domain 2"/>
    <property type="match status" value="1"/>
</dbReference>
<dbReference type="GO" id="GO:0071949">
    <property type="term" value="F:FAD binding"/>
    <property type="evidence" value="ECO:0007669"/>
    <property type="project" value="InterPro"/>
</dbReference>
<dbReference type="EMBL" id="FNTX01000001">
    <property type="protein sequence ID" value="SED60201.1"/>
    <property type="molecule type" value="Genomic_DNA"/>
</dbReference>
<feature type="domain" description="FAD-binding PCMH-type" evidence="18">
    <location>
        <begin position="43"/>
        <end position="216"/>
    </location>
</feature>
<evidence type="ECO:0000256" key="15">
    <source>
        <dbReference type="ARBA" id="ARBA00023316"/>
    </source>
</evidence>
<dbReference type="HAMAP" id="MF_00037">
    <property type="entry name" value="MurB"/>
    <property type="match status" value="1"/>
</dbReference>
<evidence type="ECO:0000256" key="9">
    <source>
        <dbReference type="ARBA" id="ARBA00022827"/>
    </source>
</evidence>
<evidence type="ECO:0000256" key="6">
    <source>
        <dbReference type="ARBA" id="ARBA00022490"/>
    </source>
</evidence>
<proteinExistence type="inferred from homology"/>
<evidence type="ECO:0000313" key="20">
    <source>
        <dbReference type="Proteomes" id="UP000199220"/>
    </source>
</evidence>
<keyword evidence="13 17" id="KW-0560">Oxidoreductase</keyword>
<dbReference type="Proteomes" id="UP000199220">
    <property type="component" value="Unassembled WGS sequence"/>
</dbReference>
<keyword evidence="12 17" id="KW-0573">Peptidoglycan synthesis</keyword>
<accession>A0A1H5C161</accession>
<dbReference type="Pfam" id="PF02873">
    <property type="entry name" value="MurB_C"/>
    <property type="match status" value="1"/>
</dbReference>
<reference evidence="20" key="1">
    <citation type="submission" date="2016-10" db="EMBL/GenBank/DDBJ databases">
        <authorList>
            <person name="Varghese N."/>
            <person name="Submissions S."/>
        </authorList>
    </citation>
    <scope>NUCLEOTIDE SEQUENCE [LARGE SCALE GENOMIC DNA]</scope>
    <source>
        <strain evidence="20">DSM 21368</strain>
    </source>
</reference>
<dbReference type="SUPFAM" id="SSF56176">
    <property type="entry name" value="FAD-binding/transporter-associated domain-like"/>
    <property type="match status" value="1"/>
</dbReference>
<dbReference type="SUPFAM" id="SSF56194">
    <property type="entry name" value="Uridine diphospho-N-Acetylenolpyruvylglucosamine reductase, MurB, C-terminal domain"/>
    <property type="match status" value="1"/>
</dbReference>
<dbReference type="STRING" id="648782.SAMN04488554_0242"/>
<evidence type="ECO:0000256" key="14">
    <source>
        <dbReference type="ARBA" id="ARBA00023306"/>
    </source>
</evidence>
<evidence type="ECO:0000256" key="11">
    <source>
        <dbReference type="ARBA" id="ARBA00022960"/>
    </source>
</evidence>
<keyword evidence="8 17" id="KW-0285">Flavoprotein</keyword>
<keyword evidence="9 17" id="KW-0274">FAD</keyword>
<comment type="subcellular location">
    <subcellularLocation>
        <location evidence="3 17">Cytoplasm</location>
    </subcellularLocation>
</comment>
<organism evidence="19 20">
    <name type="scientific">Ruania alba</name>
    <dbReference type="NCBI Taxonomy" id="648782"/>
    <lineage>
        <taxon>Bacteria</taxon>
        <taxon>Bacillati</taxon>
        <taxon>Actinomycetota</taxon>
        <taxon>Actinomycetes</taxon>
        <taxon>Micrococcales</taxon>
        <taxon>Ruaniaceae</taxon>
        <taxon>Ruania</taxon>
    </lineage>
</organism>
<keyword evidence="15 17" id="KW-0961">Cell wall biogenesis/degradation</keyword>
<dbReference type="PANTHER" id="PTHR21071">
    <property type="entry name" value="UDP-N-ACETYLENOLPYRUVOYLGLUCOSAMINE REDUCTASE"/>
    <property type="match status" value="1"/>
</dbReference>
<keyword evidence="7 17" id="KW-0132">Cell division</keyword>
<dbReference type="GO" id="GO:0008762">
    <property type="term" value="F:UDP-N-acetylmuramate dehydrogenase activity"/>
    <property type="evidence" value="ECO:0007669"/>
    <property type="project" value="UniProtKB-UniRule"/>
</dbReference>
<dbReference type="InterPro" id="IPR011601">
    <property type="entry name" value="MurB_C"/>
</dbReference>
<dbReference type="NCBIfam" id="NF010478">
    <property type="entry name" value="PRK13903.1"/>
    <property type="match status" value="1"/>
</dbReference>
<evidence type="ECO:0000256" key="10">
    <source>
        <dbReference type="ARBA" id="ARBA00022857"/>
    </source>
</evidence>
<evidence type="ECO:0000256" key="2">
    <source>
        <dbReference type="ARBA" id="ARBA00003921"/>
    </source>
</evidence>
<evidence type="ECO:0000256" key="7">
    <source>
        <dbReference type="ARBA" id="ARBA00022618"/>
    </source>
</evidence>
<dbReference type="GO" id="GO:0008360">
    <property type="term" value="P:regulation of cell shape"/>
    <property type="evidence" value="ECO:0007669"/>
    <property type="project" value="UniProtKB-KW"/>
</dbReference>
<name>A0A1H5C161_9MICO</name>
<evidence type="ECO:0000259" key="18">
    <source>
        <dbReference type="PROSITE" id="PS51387"/>
    </source>
</evidence>
<dbReference type="InterPro" id="IPR036318">
    <property type="entry name" value="FAD-bd_PCMH-like_sf"/>
</dbReference>
<dbReference type="InterPro" id="IPR016169">
    <property type="entry name" value="FAD-bd_PCMH_sub2"/>
</dbReference>
<dbReference type="InterPro" id="IPR016167">
    <property type="entry name" value="FAD-bd_PCMH_sub1"/>
</dbReference>
<keyword evidence="6 17" id="KW-0963">Cytoplasm</keyword>
<comment type="function">
    <text evidence="2 17">Cell wall formation.</text>
</comment>
<comment type="catalytic activity">
    <reaction evidence="16 17">
        <text>UDP-N-acetyl-alpha-D-muramate + NADP(+) = UDP-N-acetyl-3-O-(1-carboxyvinyl)-alpha-D-glucosamine + NADPH + H(+)</text>
        <dbReference type="Rhea" id="RHEA:12248"/>
        <dbReference type="ChEBI" id="CHEBI:15378"/>
        <dbReference type="ChEBI" id="CHEBI:57783"/>
        <dbReference type="ChEBI" id="CHEBI:58349"/>
        <dbReference type="ChEBI" id="CHEBI:68483"/>
        <dbReference type="ChEBI" id="CHEBI:70757"/>
        <dbReference type="EC" id="1.3.1.98"/>
    </reaction>
</comment>
<evidence type="ECO:0000256" key="1">
    <source>
        <dbReference type="ARBA" id="ARBA00001974"/>
    </source>
</evidence>
<feature type="active site" evidence="17">
    <location>
        <position position="192"/>
    </location>
</feature>
<dbReference type="InterPro" id="IPR016166">
    <property type="entry name" value="FAD-bd_PCMH"/>
</dbReference>
<evidence type="ECO:0000256" key="3">
    <source>
        <dbReference type="ARBA" id="ARBA00004496"/>
    </source>
</evidence>
<dbReference type="Pfam" id="PF01565">
    <property type="entry name" value="FAD_binding_4"/>
    <property type="match status" value="1"/>
</dbReference>
<dbReference type="GO" id="GO:0005829">
    <property type="term" value="C:cytosol"/>
    <property type="evidence" value="ECO:0007669"/>
    <property type="project" value="TreeGrafter"/>
</dbReference>
<dbReference type="InterPro" id="IPR003170">
    <property type="entry name" value="MurB"/>
</dbReference>
<protein>
    <recommendedName>
        <fullName evidence="17">UDP-N-acetylenolpyruvoylglucosamine reductase</fullName>
        <ecNumber evidence="17">1.3.1.98</ecNumber>
    </recommendedName>
    <alternativeName>
        <fullName evidence="17">UDP-N-acetylmuramate dehydrogenase</fullName>
    </alternativeName>
</protein>
<keyword evidence="10 17" id="KW-0521">NADP</keyword>
<keyword evidence="11 17" id="KW-0133">Cell shape</keyword>
<dbReference type="UniPathway" id="UPA00219"/>
<keyword evidence="20" id="KW-1185">Reference proteome</keyword>
<feature type="active site" description="Proton donor" evidence="17">
    <location>
        <position position="282"/>
    </location>
</feature>
<dbReference type="GO" id="GO:0071555">
    <property type="term" value="P:cell wall organization"/>
    <property type="evidence" value="ECO:0007669"/>
    <property type="project" value="UniProtKB-KW"/>
</dbReference>
<evidence type="ECO:0000256" key="16">
    <source>
        <dbReference type="ARBA" id="ARBA00048914"/>
    </source>
</evidence>